<dbReference type="SUPFAM" id="SSF75615">
    <property type="entry name" value="Siroheme synthase middle domains-like"/>
    <property type="match status" value="1"/>
</dbReference>
<dbReference type="GO" id="GO:0043115">
    <property type="term" value="F:precorrin-2 dehydrogenase activity"/>
    <property type="evidence" value="ECO:0007669"/>
    <property type="project" value="UniProtKB-EC"/>
</dbReference>
<dbReference type="RefSeq" id="WP_062063775.1">
    <property type="nucleotide sequence ID" value="NZ_CP013264.1"/>
</dbReference>
<reference evidence="7 8" key="1">
    <citation type="submission" date="2015-11" db="EMBL/GenBank/DDBJ databases">
        <title>A Two-component Flavoprotein Monooxygenase System MeaXY Responsible for para-Hydroxylation of 2-Methyl-6-ethylaniline and 2,6-Diethylaniline in Sphingobium baderi DE-13.</title>
        <authorList>
            <person name="Cheng M."/>
            <person name="Meng Q."/>
            <person name="Yang Y."/>
            <person name="Chu C."/>
            <person name="Yan X."/>
            <person name="He J."/>
            <person name="Li S."/>
        </authorList>
    </citation>
    <scope>NUCLEOTIDE SEQUENCE [LARGE SCALE GENOMIC DNA]</scope>
    <source>
        <strain evidence="7 8">DE-13</strain>
    </source>
</reference>
<dbReference type="GO" id="GO:0019354">
    <property type="term" value="P:siroheme biosynthetic process"/>
    <property type="evidence" value="ECO:0007669"/>
    <property type="project" value="UniProtKB-UniPathway"/>
</dbReference>
<dbReference type="KEGG" id="sbd:ATN00_08030"/>
<dbReference type="InterPro" id="IPR014777">
    <property type="entry name" value="4pyrrole_Mease_sub1"/>
</dbReference>
<protein>
    <recommendedName>
        <fullName evidence="2">precorrin-2 dehydrogenase</fullName>
        <ecNumber evidence="2">1.3.1.76</ecNumber>
    </recommendedName>
</protein>
<evidence type="ECO:0000313" key="7">
    <source>
        <dbReference type="EMBL" id="ALR20263.1"/>
    </source>
</evidence>
<dbReference type="GO" id="GO:0004325">
    <property type="term" value="F:ferrochelatase activity"/>
    <property type="evidence" value="ECO:0007669"/>
    <property type="project" value="InterPro"/>
</dbReference>
<dbReference type="InterPro" id="IPR006367">
    <property type="entry name" value="Sirohaem_synthase_N"/>
</dbReference>
<dbReference type="EMBL" id="CP013264">
    <property type="protein sequence ID" value="ALR20263.1"/>
    <property type="molecule type" value="Genomic_DNA"/>
</dbReference>
<keyword evidence="3" id="KW-0560">Oxidoreductase</keyword>
<name>A0A0S3EY02_9SPHN</name>
<evidence type="ECO:0000256" key="2">
    <source>
        <dbReference type="ARBA" id="ARBA00012400"/>
    </source>
</evidence>
<evidence type="ECO:0000256" key="6">
    <source>
        <dbReference type="ARBA" id="ARBA00047561"/>
    </source>
</evidence>
<evidence type="ECO:0000256" key="4">
    <source>
        <dbReference type="ARBA" id="ARBA00023027"/>
    </source>
</evidence>
<evidence type="ECO:0000256" key="5">
    <source>
        <dbReference type="ARBA" id="ARBA00023244"/>
    </source>
</evidence>
<dbReference type="UniPathway" id="UPA00262">
    <property type="reaction ID" value="UER00222"/>
</dbReference>
<dbReference type="AlphaFoldDB" id="A0A0S3EY02"/>
<comment type="pathway">
    <text evidence="1">Porphyrin-containing compound metabolism; siroheme biosynthesis; sirohydrochlorin from precorrin-2: step 1/1.</text>
</comment>
<proteinExistence type="predicted"/>
<dbReference type="InterPro" id="IPR028161">
    <property type="entry name" value="Met8-like"/>
</dbReference>
<gene>
    <name evidence="7" type="ORF">ATN00_08030</name>
</gene>
<keyword evidence="8" id="KW-1185">Reference proteome</keyword>
<organism evidence="7 8">
    <name type="scientific">Sphingobium baderi</name>
    <dbReference type="NCBI Taxonomy" id="1332080"/>
    <lineage>
        <taxon>Bacteria</taxon>
        <taxon>Pseudomonadati</taxon>
        <taxon>Pseudomonadota</taxon>
        <taxon>Alphaproteobacteria</taxon>
        <taxon>Sphingomonadales</taxon>
        <taxon>Sphingomonadaceae</taxon>
        <taxon>Sphingobium</taxon>
    </lineage>
</organism>
<dbReference type="NCBIfam" id="TIGR01470">
    <property type="entry name" value="cysG_Nterm"/>
    <property type="match status" value="1"/>
</dbReference>
<dbReference type="EC" id="1.3.1.76" evidence="2"/>
<evidence type="ECO:0000256" key="1">
    <source>
        <dbReference type="ARBA" id="ARBA00005010"/>
    </source>
</evidence>
<dbReference type="Gene3D" id="3.40.50.720">
    <property type="entry name" value="NAD(P)-binding Rossmann-like Domain"/>
    <property type="match status" value="1"/>
</dbReference>
<evidence type="ECO:0000313" key="8">
    <source>
        <dbReference type="Proteomes" id="UP000056968"/>
    </source>
</evidence>
<dbReference type="PANTHER" id="PTHR35330">
    <property type="entry name" value="SIROHEME BIOSYNTHESIS PROTEIN MET8"/>
    <property type="match status" value="1"/>
</dbReference>
<accession>A0A0S3EY02</accession>
<dbReference type="SUPFAM" id="SSF51735">
    <property type="entry name" value="NAD(P)-binding Rossmann-fold domains"/>
    <property type="match status" value="1"/>
</dbReference>
<dbReference type="InterPro" id="IPR036291">
    <property type="entry name" value="NAD(P)-bd_dom_sf"/>
</dbReference>
<dbReference type="Gene3D" id="3.40.1010.10">
    <property type="entry name" value="Cobalt-precorrin-4 Transmethylase, Domain 1"/>
    <property type="match status" value="1"/>
</dbReference>
<dbReference type="STRING" id="1332080.ATN00_08030"/>
<dbReference type="Proteomes" id="UP000056968">
    <property type="component" value="Chromosome"/>
</dbReference>
<keyword evidence="5" id="KW-0627">Porphyrin biosynthesis</keyword>
<keyword evidence="4" id="KW-0520">NAD</keyword>
<dbReference type="PANTHER" id="PTHR35330:SF1">
    <property type="entry name" value="SIROHEME BIOSYNTHESIS PROTEIN MET8"/>
    <property type="match status" value="1"/>
</dbReference>
<evidence type="ECO:0000256" key="3">
    <source>
        <dbReference type="ARBA" id="ARBA00023002"/>
    </source>
</evidence>
<sequence length="255" mass="27133">MHSLPVFLRLRGRAVILIGEGEAADAKRRLLERAGARVVGEEAEAALAIVANGDEAAVARLKGRGVLVNATDRPELCDFTLPAIVDRDPVLIAVGTGGASAGLAKALRQRIETLLPARLGALATALFEAREAIRMRWPDAAARRHAIDAGLAEGGPIDPLQGDADKSVATWLAGDIDRDARGLVAIRLASTDPDDLTLRTARLLGAADRIYHKPDVPVAILDRARADAARIIADAKPHGQEQGLTLWLEMAERRC</sequence>
<dbReference type="Gene3D" id="3.30.160.110">
    <property type="entry name" value="Siroheme synthase, domain 2"/>
    <property type="match status" value="1"/>
</dbReference>
<comment type="catalytic activity">
    <reaction evidence="6">
        <text>precorrin-2 + NAD(+) = sirohydrochlorin + NADH + 2 H(+)</text>
        <dbReference type="Rhea" id="RHEA:15613"/>
        <dbReference type="ChEBI" id="CHEBI:15378"/>
        <dbReference type="ChEBI" id="CHEBI:57540"/>
        <dbReference type="ChEBI" id="CHEBI:57945"/>
        <dbReference type="ChEBI" id="CHEBI:58351"/>
        <dbReference type="ChEBI" id="CHEBI:58827"/>
        <dbReference type="EC" id="1.3.1.76"/>
    </reaction>
</comment>
<dbReference type="GO" id="GO:0008168">
    <property type="term" value="F:methyltransferase activity"/>
    <property type="evidence" value="ECO:0007669"/>
    <property type="project" value="InterPro"/>
</dbReference>
<dbReference type="OrthoDB" id="9815856at2"/>